<dbReference type="AlphaFoldDB" id="A0A5Q0L7P4"/>
<accession>A0A5Q0L7P4</accession>
<sequence length="149" mass="15290">MDPVSVGLLAALAGGAGGEVGRQAWAGLSALVRRPVRRDGGGRIPAASSSGEGELVRLAENPADQGRAQALSTVLAVRAALDEDFRSGLLAWQEQARLVRTGDGTVTNNVSGGAQHGPVVQGRDFTNLTFTSPPVRLDLPAADAAEPEQ</sequence>
<dbReference type="RefSeq" id="WP_153287284.1">
    <property type="nucleotide sequence ID" value="NZ_CP045643.1"/>
</dbReference>
<name>A0A5Q0L7P4_9ACTN</name>
<dbReference type="Proteomes" id="UP000326179">
    <property type="component" value="Chromosome"/>
</dbReference>
<organism evidence="1 2">
    <name type="scientific">Streptomyces fagopyri</name>
    <dbReference type="NCBI Taxonomy" id="2662397"/>
    <lineage>
        <taxon>Bacteria</taxon>
        <taxon>Bacillati</taxon>
        <taxon>Actinomycetota</taxon>
        <taxon>Actinomycetes</taxon>
        <taxon>Kitasatosporales</taxon>
        <taxon>Streptomycetaceae</taxon>
        <taxon>Streptomyces</taxon>
    </lineage>
</organism>
<proteinExistence type="predicted"/>
<gene>
    <name evidence="1" type="ORF">GFH48_06225</name>
</gene>
<keyword evidence="2" id="KW-1185">Reference proteome</keyword>
<dbReference type="EMBL" id="CP045643">
    <property type="protein sequence ID" value="QFZ72918.1"/>
    <property type="molecule type" value="Genomic_DNA"/>
</dbReference>
<reference evidence="1 2" key="1">
    <citation type="submission" date="2019-10" db="EMBL/GenBank/DDBJ databases">
        <title>A novel species.</title>
        <authorList>
            <person name="Gao J."/>
        </authorList>
    </citation>
    <scope>NUCLEOTIDE SEQUENCE [LARGE SCALE GENOMIC DNA]</scope>
    <source>
        <strain evidence="1 2">QMT-28</strain>
    </source>
</reference>
<evidence type="ECO:0000313" key="1">
    <source>
        <dbReference type="EMBL" id="QFZ72918.1"/>
    </source>
</evidence>
<protein>
    <submittedName>
        <fullName evidence="1">Uncharacterized protein</fullName>
    </submittedName>
</protein>
<evidence type="ECO:0000313" key="2">
    <source>
        <dbReference type="Proteomes" id="UP000326179"/>
    </source>
</evidence>
<dbReference type="KEGG" id="sfy:GFH48_06225"/>